<gene>
    <name evidence="1" type="ORF">LCGC14_1928130</name>
</gene>
<evidence type="ECO:0000313" key="1">
    <source>
        <dbReference type="EMBL" id="KKL88097.1"/>
    </source>
</evidence>
<dbReference type="EMBL" id="LAZR01020662">
    <property type="protein sequence ID" value="KKL88097.1"/>
    <property type="molecule type" value="Genomic_DNA"/>
</dbReference>
<protein>
    <recommendedName>
        <fullName evidence="2">Phage recombination protein Bet</fullName>
    </recommendedName>
</protein>
<proteinExistence type="predicted"/>
<name>A0A0F9ILL2_9ZZZZ</name>
<evidence type="ECO:0008006" key="2">
    <source>
        <dbReference type="Google" id="ProtNLM"/>
    </source>
</evidence>
<organism evidence="1">
    <name type="scientific">marine sediment metagenome</name>
    <dbReference type="NCBI Taxonomy" id="412755"/>
    <lineage>
        <taxon>unclassified sequences</taxon>
        <taxon>metagenomes</taxon>
        <taxon>ecological metagenomes</taxon>
    </lineage>
</organism>
<dbReference type="AlphaFoldDB" id="A0A0F9ILL2"/>
<accession>A0A0F9ILL2</accession>
<reference evidence="1" key="1">
    <citation type="journal article" date="2015" name="Nature">
        <title>Complex archaea that bridge the gap between prokaryotes and eukaryotes.</title>
        <authorList>
            <person name="Spang A."/>
            <person name="Saw J.H."/>
            <person name="Jorgensen S.L."/>
            <person name="Zaremba-Niedzwiedzka K."/>
            <person name="Martijn J."/>
            <person name="Lind A.E."/>
            <person name="van Eijk R."/>
            <person name="Schleper C."/>
            <person name="Guy L."/>
            <person name="Ettema T.J."/>
        </authorList>
    </citation>
    <scope>NUCLEOTIDE SEQUENCE</scope>
</reference>
<comment type="caution">
    <text evidence="1">The sequence shown here is derived from an EMBL/GenBank/DDBJ whole genome shotgun (WGS) entry which is preliminary data.</text>
</comment>
<sequence length="227" mass="25647">MNRSLAVIEEQPDEILERGKVVAKALTKIVSTKPNKLVIGGKQYLFFEDWQLLGKFYGIFARVLSTEEYHRDGKFIGYIAKAAAVQNGYELASAEAECTNTEANWKAKPMFQLRSMAQTRACGRALKNCLSWVAVQAGYSDTPAEEMETTIEYCNQEQRKKIFATANEMGYQSAEQLRPIIKQKYGVDSTKALTKNEARDLIEFIKAGETIIPEEIEVNDIDLWPES</sequence>